<dbReference type="Proteomes" id="UP000775547">
    <property type="component" value="Unassembled WGS sequence"/>
</dbReference>
<organism evidence="2 3">
    <name type="scientific">Asterophora parasitica</name>
    <dbReference type="NCBI Taxonomy" id="117018"/>
    <lineage>
        <taxon>Eukaryota</taxon>
        <taxon>Fungi</taxon>
        <taxon>Dikarya</taxon>
        <taxon>Basidiomycota</taxon>
        <taxon>Agaricomycotina</taxon>
        <taxon>Agaricomycetes</taxon>
        <taxon>Agaricomycetidae</taxon>
        <taxon>Agaricales</taxon>
        <taxon>Tricholomatineae</taxon>
        <taxon>Lyophyllaceae</taxon>
        <taxon>Asterophora</taxon>
    </lineage>
</organism>
<feature type="region of interest" description="Disordered" evidence="1">
    <location>
        <begin position="473"/>
        <end position="537"/>
    </location>
</feature>
<feature type="region of interest" description="Disordered" evidence="1">
    <location>
        <begin position="555"/>
        <end position="653"/>
    </location>
</feature>
<accession>A0A9P7G1I8</accession>
<feature type="compositionally biased region" description="Low complexity" evidence="1">
    <location>
        <begin position="521"/>
        <end position="536"/>
    </location>
</feature>
<dbReference type="SUPFAM" id="SSF52047">
    <property type="entry name" value="RNI-like"/>
    <property type="match status" value="1"/>
</dbReference>
<feature type="compositionally biased region" description="Basic and acidic residues" evidence="1">
    <location>
        <begin position="579"/>
        <end position="591"/>
    </location>
</feature>
<evidence type="ECO:0000313" key="3">
    <source>
        <dbReference type="Proteomes" id="UP000775547"/>
    </source>
</evidence>
<dbReference type="Gene3D" id="3.80.10.10">
    <property type="entry name" value="Ribonuclease Inhibitor"/>
    <property type="match status" value="1"/>
</dbReference>
<dbReference type="AlphaFoldDB" id="A0A9P7G1I8"/>
<reference evidence="2" key="1">
    <citation type="submission" date="2020-07" db="EMBL/GenBank/DDBJ databases">
        <authorList>
            <person name="Nieuwenhuis M."/>
            <person name="Van De Peppel L.J.J."/>
        </authorList>
    </citation>
    <scope>NUCLEOTIDE SEQUENCE</scope>
    <source>
        <strain evidence="2">AP01</strain>
        <tissue evidence="2">Mycelium</tissue>
    </source>
</reference>
<proteinExistence type="predicted"/>
<reference evidence="2" key="2">
    <citation type="submission" date="2021-10" db="EMBL/GenBank/DDBJ databases">
        <title>Phylogenomics reveals ancestral predisposition of the termite-cultivated fungus Termitomyces towards a domesticated lifestyle.</title>
        <authorList>
            <person name="Auxier B."/>
            <person name="Grum-Grzhimaylo A."/>
            <person name="Cardenas M.E."/>
            <person name="Lodge J.D."/>
            <person name="Laessoe T."/>
            <person name="Pedersen O."/>
            <person name="Smith M.E."/>
            <person name="Kuyper T.W."/>
            <person name="Franco-Molano E.A."/>
            <person name="Baroni T.J."/>
            <person name="Aanen D.K."/>
        </authorList>
    </citation>
    <scope>NUCLEOTIDE SEQUENCE</scope>
    <source>
        <strain evidence="2">AP01</strain>
        <tissue evidence="2">Mycelium</tissue>
    </source>
</reference>
<sequence length="653" mass="70683">MRRPRAPYAAPTAPTDRVPSLSALCLLLLAEFPDAVHQLPARLSLAAAPPDVLPTGPRPADPRLWATLAQVYAGLPAHWHAYPLPLADAHVPLLQRIPHTPRFSLLTLLDLPACPHLTDASIPALSQLHSLVALDASATSLTSYAVKALAGTMVVDADGRRGPWPLRVLRLRYCTSIDDDVYHHLPKFPLLSVIDLRGTQCRTTNTVFNPSSDTILFHPAPLAAAVDALAGQDLCSSPNTSRLVIATLHHPLRTAPTSIVVPQESYVFVRPKLSRTTQESDYHLQPPSQRIKPPKDDPRDQFYVQPFCDSNRDDRDNNHADFFGDVSSSGLGYDSEEEDAQSDESEFELLALPTAGPSNAPQRPFLAPSLSPPRRSTEAAPETFYRTLPPLDPRRKYDPINDYDAKMYYARVPLEASSRPTSRHDTKLALYRPPPPWTVLEERTAALARERVDVKAKPSSGMITAEVNRSRAMGRGTCKGTPIVDQRRLDELKKGASARMQSSPATPSVGSAPGRNPFRRPSTGTPSAGPSGSGSARVAKPLIPISAVAVPVLPPLHRTPASSASRIKSKGLVASSFSEDPKSKVGTERKVLTPIGRTKSKRPGEDEGASVKKKIKVGDDKKTNSISAGTSKAKGFDWGSWGGGKGEPKDTKK</sequence>
<gene>
    <name evidence="2" type="ORF">DXG03_003427</name>
</gene>
<name>A0A9P7G1I8_9AGAR</name>
<keyword evidence="3" id="KW-1185">Reference proteome</keyword>
<feature type="region of interest" description="Disordered" evidence="1">
    <location>
        <begin position="277"/>
        <end position="391"/>
    </location>
</feature>
<feature type="compositionally biased region" description="Acidic residues" evidence="1">
    <location>
        <begin position="334"/>
        <end position="347"/>
    </location>
</feature>
<dbReference type="OrthoDB" id="3215314at2759"/>
<feature type="compositionally biased region" description="Basic and acidic residues" evidence="1">
    <location>
        <begin position="485"/>
        <end position="494"/>
    </location>
</feature>
<dbReference type="InterPro" id="IPR032675">
    <property type="entry name" value="LRR_dom_sf"/>
</dbReference>
<feature type="compositionally biased region" description="Polar residues" evidence="1">
    <location>
        <begin position="499"/>
        <end position="509"/>
    </location>
</feature>
<feature type="compositionally biased region" description="Basic and acidic residues" evidence="1">
    <location>
        <begin position="310"/>
        <end position="319"/>
    </location>
</feature>
<dbReference type="EMBL" id="JABCKV010000208">
    <property type="protein sequence ID" value="KAG5642189.1"/>
    <property type="molecule type" value="Genomic_DNA"/>
</dbReference>
<protein>
    <submittedName>
        <fullName evidence="2">Uncharacterized protein</fullName>
    </submittedName>
</protein>
<evidence type="ECO:0000256" key="1">
    <source>
        <dbReference type="SAM" id="MobiDB-lite"/>
    </source>
</evidence>
<comment type="caution">
    <text evidence="2">The sequence shown here is derived from an EMBL/GenBank/DDBJ whole genome shotgun (WGS) entry which is preliminary data.</text>
</comment>
<evidence type="ECO:0000313" key="2">
    <source>
        <dbReference type="EMBL" id="KAG5642189.1"/>
    </source>
</evidence>